<reference evidence="9 10" key="1">
    <citation type="submission" date="2020-04" db="EMBL/GenBank/DDBJ databases">
        <authorList>
            <person name="Wallbank WR R."/>
            <person name="Pardo Diaz C."/>
            <person name="Kozak K."/>
            <person name="Martin S."/>
            <person name="Jiggins C."/>
            <person name="Moest M."/>
            <person name="Warren A I."/>
            <person name="Byers J.R.P. K."/>
            <person name="Montejo-Kovacevich G."/>
            <person name="Yen C E."/>
        </authorList>
    </citation>
    <scope>NUCLEOTIDE SEQUENCE [LARGE SCALE GENOMIC DNA]</scope>
</reference>
<keyword evidence="10" id="KW-1185">Reference proteome</keyword>
<name>A0A8S1BHX3_ARCPL</name>
<comment type="similarity">
    <text evidence="4">Belongs to the peptidase S1 family. CLIP subfamily.</text>
</comment>
<evidence type="ECO:0000313" key="10">
    <source>
        <dbReference type="Proteomes" id="UP000494106"/>
    </source>
</evidence>
<evidence type="ECO:0000256" key="4">
    <source>
        <dbReference type="ARBA" id="ARBA00024195"/>
    </source>
</evidence>
<dbReference type="InterPro" id="IPR001254">
    <property type="entry name" value="Trypsin_dom"/>
</dbReference>
<dbReference type="AlphaFoldDB" id="A0A8S1BHX3"/>
<feature type="domain" description="Peptidase S1" evidence="8">
    <location>
        <begin position="310"/>
        <end position="554"/>
    </location>
</feature>
<dbReference type="InterPro" id="IPR017245">
    <property type="entry name" value="BLOC-1_complex_su-3"/>
</dbReference>
<dbReference type="GO" id="GO:0005576">
    <property type="term" value="C:extracellular region"/>
    <property type="evidence" value="ECO:0007669"/>
    <property type="project" value="UniProtKB-SubCell"/>
</dbReference>
<dbReference type="PANTHER" id="PTHR24256">
    <property type="entry name" value="TRYPTASE-RELATED"/>
    <property type="match status" value="1"/>
</dbReference>
<dbReference type="Pfam" id="PF15753">
    <property type="entry name" value="BLOC1S3"/>
    <property type="match status" value="1"/>
</dbReference>
<dbReference type="CDD" id="cd00190">
    <property type="entry name" value="Tryp_SPc"/>
    <property type="match status" value="1"/>
</dbReference>
<dbReference type="Pfam" id="PF00089">
    <property type="entry name" value="Trypsin"/>
    <property type="match status" value="1"/>
</dbReference>
<dbReference type="EMBL" id="CADEBC010000958">
    <property type="protein sequence ID" value="CAB3262324.1"/>
    <property type="molecule type" value="Genomic_DNA"/>
</dbReference>
<protein>
    <recommendedName>
        <fullName evidence="5">Phenoloxidase-activating factor 2</fullName>
    </recommendedName>
    <alternativeName>
        <fullName evidence="6">Prophenoloxidase-activating factor II</fullName>
    </alternativeName>
</protein>
<dbReference type="InterPro" id="IPR043504">
    <property type="entry name" value="Peptidase_S1_PA_chymotrypsin"/>
</dbReference>
<dbReference type="GO" id="GO:0004252">
    <property type="term" value="F:serine-type endopeptidase activity"/>
    <property type="evidence" value="ECO:0007669"/>
    <property type="project" value="InterPro"/>
</dbReference>
<dbReference type="InterPro" id="IPR009003">
    <property type="entry name" value="Peptidase_S1_PA"/>
</dbReference>
<dbReference type="Pfam" id="PF18322">
    <property type="entry name" value="CLIP_1"/>
    <property type="match status" value="1"/>
</dbReference>
<dbReference type="PROSITE" id="PS50240">
    <property type="entry name" value="TRYPSIN_DOM"/>
    <property type="match status" value="1"/>
</dbReference>
<evidence type="ECO:0000256" key="3">
    <source>
        <dbReference type="ARBA" id="ARBA00023157"/>
    </source>
</evidence>
<evidence type="ECO:0000256" key="1">
    <source>
        <dbReference type="ARBA" id="ARBA00004613"/>
    </source>
</evidence>
<evidence type="ECO:0000256" key="7">
    <source>
        <dbReference type="SAM" id="MobiDB-lite"/>
    </source>
</evidence>
<comment type="subcellular location">
    <subcellularLocation>
        <location evidence="1">Secreted</location>
    </subcellularLocation>
</comment>
<evidence type="ECO:0000256" key="2">
    <source>
        <dbReference type="ARBA" id="ARBA00022525"/>
    </source>
</evidence>
<keyword evidence="3" id="KW-1015">Disulfide bond</keyword>
<dbReference type="InterPro" id="IPR001314">
    <property type="entry name" value="Peptidase_S1A"/>
</dbReference>
<gene>
    <name evidence="9" type="ORF">APLA_LOCUS18315</name>
</gene>
<sequence length="569" mass="63353">MSRNAQVVDGEASESDSEIEIGRSPDLELSTNSEAFVISGEAPESDDESKLNLSISLEEQDVPLHSVLHPQAPPPQATIYNSLLHQKLWECNISFRATLEGLIKHTTDISVEKLTRADKTLLNVQESMRATNANLTLARARLKQLHGELEKANCISNLCFFVIRIMKLFLLTVVLVAFASSQTTIDPVILEAIFNGNYLPNPGTETTTKKQNLVSSTTGSSGLGDKDGQNCQCVPYYLCDDNMIGVDVNNASITGYGELDVRFGEEDERQCQESIEYCCTIPSDPAKPTPLPDPTKIKGCGYRNPKGLGVTFSHANTQFGEFPWVVALLDSRNHTYTGVGVLIHPQVVMTGAHVASKYTPETLRIRAGEWDTNTEREIYKHEERQVKEIFIHYNFNKKNLKYDIALLRLERPLELTEHINVICMPEQDEVFDNHKNCIANGWGKNEFGAKGYFAVILKKVEVNMVPYDRCSTLLKRTRLGSNFKLHNSFVCAGGEEGKDTCQGDGGAPLACPIGNDRYKLTGLVSWGIGCGQRDIPAVYTNVPKFRDWVDRKMEDWGLLGTSYMINDSK</sequence>
<evidence type="ECO:0000259" key="8">
    <source>
        <dbReference type="PROSITE" id="PS50240"/>
    </source>
</evidence>
<proteinExistence type="inferred from homology"/>
<dbReference type="Proteomes" id="UP000494106">
    <property type="component" value="Unassembled WGS sequence"/>
</dbReference>
<dbReference type="Gene3D" id="2.40.10.10">
    <property type="entry name" value="Trypsin-like serine proteases"/>
    <property type="match status" value="2"/>
</dbReference>
<dbReference type="SUPFAM" id="SSF50494">
    <property type="entry name" value="Trypsin-like serine proteases"/>
    <property type="match status" value="1"/>
</dbReference>
<dbReference type="FunFam" id="2.40.10.10:FF:000038">
    <property type="entry name" value="Serine protease"/>
    <property type="match status" value="1"/>
</dbReference>
<dbReference type="OrthoDB" id="6261922at2759"/>
<evidence type="ECO:0000256" key="6">
    <source>
        <dbReference type="ARBA" id="ARBA00076468"/>
    </source>
</evidence>
<dbReference type="PRINTS" id="PR00722">
    <property type="entry name" value="CHYMOTRYPSIN"/>
</dbReference>
<dbReference type="SMART" id="SM00020">
    <property type="entry name" value="Tryp_SPc"/>
    <property type="match status" value="1"/>
</dbReference>
<keyword evidence="2" id="KW-0964">Secreted</keyword>
<dbReference type="GO" id="GO:0006508">
    <property type="term" value="P:proteolysis"/>
    <property type="evidence" value="ECO:0007669"/>
    <property type="project" value="InterPro"/>
</dbReference>
<feature type="region of interest" description="Disordered" evidence="7">
    <location>
        <begin position="1"/>
        <end position="27"/>
    </location>
</feature>
<dbReference type="InterPro" id="IPR041515">
    <property type="entry name" value="PPAF-2-like_Clip"/>
</dbReference>
<comment type="caution">
    <text evidence="9">The sequence shown here is derived from an EMBL/GenBank/DDBJ whole genome shotgun (WGS) entry which is preliminary data.</text>
</comment>
<dbReference type="InterPro" id="IPR051487">
    <property type="entry name" value="Ser/Thr_Proteases_Immune/Dev"/>
</dbReference>
<evidence type="ECO:0000256" key="5">
    <source>
        <dbReference type="ARBA" id="ARBA00068096"/>
    </source>
</evidence>
<accession>A0A8S1BHX3</accession>
<evidence type="ECO:0000313" key="9">
    <source>
        <dbReference type="EMBL" id="CAB3262324.1"/>
    </source>
</evidence>
<organism evidence="9 10">
    <name type="scientific">Arctia plantaginis</name>
    <name type="common">Wood tiger moth</name>
    <name type="synonym">Phalaena plantaginis</name>
    <dbReference type="NCBI Taxonomy" id="874455"/>
    <lineage>
        <taxon>Eukaryota</taxon>
        <taxon>Metazoa</taxon>
        <taxon>Ecdysozoa</taxon>
        <taxon>Arthropoda</taxon>
        <taxon>Hexapoda</taxon>
        <taxon>Insecta</taxon>
        <taxon>Pterygota</taxon>
        <taxon>Neoptera</taxon>
        <taxon>Endopterygota</taxon>
        <taxon>Lepidoptera</taxon>
        <taxon>Glossata</taxon>
        <taxon>Ditrysia</taxon>
        <taxon>Noctuoidea</taxon>
        <taxon>Erebidae</taxon>
        <taxon>Arctiinae</taxon>
        <taxon>Arctia</taxon>
    </lineage>
</organism>